<keyword evidence="5 11" id="KW-0812">Transmembrane</keyword>
<keyword evidence="13" id="KW-0732">Signal</keyword>
<reference evidence="16 19" key="2">
    <citation type="submission" date="2018-01" db="EMBL/GenBank/DDBJ databases">
        <title>Complete genome sequence of Caulobacter flavus RHGG3.</title>
        <authorList>
            <person name="Yang E."/>
        </authorList>
    </citation>
    <scope>NUCLEOTIDE SEQUENCE [LARGE SCALE GENOMIC DNA]</scope>
    <source>
        <strain evidence="16 19">RHGG3</strain>
    </source>
</reference>
<dbReference type="PROSITE" id="PS52016">
    <property type="entry name" value="TONB_DEPENDENT_REC_3"/>
    <property type="match status" value="1"/>
</dbReference>
<evidence type="ECO:0000256" key="7">
    <source>
        <dbReference type="ARBA" id="ARBA00023065"/>
    </source>
</evidence>
<evidence type="ECO:0000256" key="5">
    <source>
        <dbReference type="ARBA" id="ARBA00022692"/>
    </source>
</evidence>
<dbReference type="SUPFAM" id="SSF56935">
    <property type="entry name" value="Porins"/>
    <property type="match status" value="1"/>
</dbReference>
<keyword evidence="7" id="KW-0406">Ion transport</keyword>
<evidence type="ECO:0000313" key="16">
    <source>
        <dbReference type="EMBL" id="AYV47874.1"/>
    </source>
</evidence>
<keyword evidence="4" id="KW-0410">Iron transport</keyword>
<dbReference type="GO" id="GO:0006826">
    <property type="term" value="P:iron ion transport"/>
    <property type="evidence" value="ECO:0007669"/>
    <property type="project" value="UniProtKB-KW"/>
</dbReference>
<dbReference type="CDD" id="cd01347">
    <property type="entry name" value="ligand_gated_channel"/>
    <property type="match status" value="1"/>
</dbReference>
<dbReference type="InterPro" id="IPR012910">
    <property type="entry name" value="Plug_dom"/>
</dbReference>
<feature type="signal peptide" evidence="13">
    <location>
        <begin position="1"/>
        <end position="23"/>
    </location>
</feature>
<dbReference type="Pfam" id="PF00593">
    <property type="entry name" value="TonB_dep_Rec_b-barrel"/>
    <property type="match status" value="1"/>
</dbReference>
<dbReference type="Proteomes" id="UP000234483">
    <property type="component" value="Unassembled WGS sequence"/>
</dbReference>
<keyword evidence="8 12" id="KW-0798">TonB box</keyword>
<evidence type="ECO:0000256" key="13">
    <source>
        <dbReference type="SAM" id="SignalP"/>
    </source>
</evidence>
<accession>A0A2N5CUB8</accession>
<comment type="subcellular location">
    <subcellularLocation>
        <location evidence="1 11">Cell outer membrane</location>
        <topology evidence="1 11">Multi-pass membrane protein</topology>
    </subcellularLocation>
</comment>
<feature type="domain" description="TonB-dependent receptor-like beta-barrel" evidence="14">
    <location>
        <begin position="246"/>
        <end position="683"/>
    </location>
</feature>
<keyword evidence="3 11" id="KW-1134">Transmembrane beta strand</keyword>
<evidence type="ECO:0000313" key="17">
    <source>
        <dbReference type="EMBL" id="PLR16867.1"/>
    </source>
</evidence>
<name>A0A2N5CUB8_9CAUL</name>
<dbReference type="Pfam" id="PF07715">
    <property type="entry name" value="Plug"/>
    <property type="match status" value="1"/>
</dbReference>
<reference evidence="17 18" key="1">
    <citation type="submission" date="2017-12" db="EMBL/GenBank/DDBJ databases">
        <title>The genome sequence of Caulobacter flavus CGMCC1 15093.</title>
        <authorList>
            <person name="Gao J."/>
            <person name="Mao X."/>
            <person name="Sun J."/>
        </authorList>
    </citation>
    <scope>NUCLEOTIDE SEQUENCE [LARGE SCALE GENOMIC DNA]</scope>
    <source>
        <strain evidence="17 18">CGMCC1 15093</strain>
    </source>
</reference>
<evidence type="ECO:0000313" key="19">
    <source>
        <dbReference type="Proteomes" id="UP000281192"/>
    </source>
</evidence>
<evidence type="ECO:0000256" key="6">
    <source>
        <dbReference type="ARBA" id="ARBA00023004"/>
    </source>
</evidence>
<keyword evidence="6" id="KW-0408">Iron</keyword>
<dbReference type="EMBL" id="CP026100">
    <property type="protein sequence ID" value="AYV47874.1"/>
    <property type="molecule type" value="Genomic_DNA"/>
</dbReference>
<dbReference type="KEGG" id="cfh:C1707_17305"/>
<dbReference type="InterPro" id="IPR000531">
    <property type="entry name" value="Beta-barrel_TonB"/>
</dbReference>
<evidence type="ECO:0000256" key="2">
    <source>
        <dbReference type="ARBA" id="ARBA00022448"/>
    </source>
</evidence>
<evidence type="ECO:0000256" key="9">
    <source>
        <dbReference type="ARBA" id="ARBA00023136"/>
    </source>
</evidence>
<dbReference type="PANTHER" id="PTHR32552">
    <property type="entry name" value="FERRICHROME IRON RECEPTOR-RELATED"/>
    <property type="match status" value="1"/>
</dbReference>
<feature type="domain" description="TonB-dependent receptor plug" evidence="15">
    <location>
        <begin position="44"/>
        <end position="154"/>
    </location>
</feature>
<dbReference type="AlphaFoldDB" id="A0A2N5CUB8"/>
<evidence type="ECO:0000256" key="12">
    <source>
        <dbReference type="RuleBase" id="RU003357"/>
    </source>
</evidence>
<protein>
    <recommendedName>
        <fullName evidence="20">TonB-dependent receptor</fullName>
    </recommendedName>
</protein>
<dbReference type="Proteomes" id="UP000281192">
    <property type="component" value="Chromosome"/>
</dbReference>
<evidence type="ECO:0000259" key="15">
    <source>
        <dbReference type="Pfam" id="PF07715"/>
    </source>
</evidence>
<dbReference type="GO" id="GO:0009279">
    <property type="term" value="C:cell outer membrane"/>
    <property type="evidence" value="ECO:0007669"/>
    <property type="project" value="UniProtKB-SubCell"/>
</dbReference>
<evidence type="ECO:0000256" key="8">
    <source>
        <dbReference type="ARBA" id="ARBA00023077"/>
    </source>
</evidence>
<dbReference type="OrthoDB" id="7455607at2"/>
<comment type="similarity">
    <text evidence="11 12">Belongs to the TonB-dependent receptor family.</text>
</comment>
<evidence type="ECO:0000256" key="4">
    <source>
        <dbReference type="ARBA" id="ARBA00022496"/>
    </source>
</evidence>
<dbReference type="InterPro" id="IPR039426">
    <property type="entry name" value="TonB-dep_rcpt-like"/>
</dbReference>
<evidence type="ECO:0000256" key="11">
    <source>
        <dbReference type="PROSITE-ProRule" id="PRU01360"/>
    </source>
</evidence>
<proteinExistence type="inferred from homology"/>
<dbReference type="PANTHER" id="PTHR32552:SF81">
    <property type="entry name" value="TONB-DEPENDENT OUTER MEMBRANE RECEPTOR"/>
    <property type="match status" value="1"/>
</dbReference>
<evidence type="ECO:0000256" key="1">
    <source>
        <dbReference type="ARBA" id="ARBA00004571"/>
    </source>
</evidence>
<keyword evidence="10 11" id="KW-0998">Cell outer membrane</keyword>
<dbReference type="InterPro" id="IPR036942">
    <property type="entry name" value="Beta-barrel_TonB_sf"/>
</dbReference>
<gene>
    <name evidence="16" type="ORF">C1707_17305</name>
    <name evidence="17" type="ORF">CFHF_10280</name>
</gene>
<evidence type="ECO:0000259" key="14">
    <source>
        <dbReference type="Pfam" id="PF00593"/>
    </source>
</evidence>
<keyword evidence="9 11" id="KW-0472">Membrane</keyword>
<evidence type="ECO:0000256" key="10">
    <source>
        <dbReference type="ARBA" id="ARBA00023237"/>
    </source>
</evidence>
<evidence type="ECO:0008006" key="20">
    <source>
        <dbReference type="Google" id="ProtNLM"/>
    </source>
</evidence>
<evidence type="ECO:0000256" key="3">
    <source>
        <dbReference type="ARBA" id="ARBA00022452"/>
    </source>
</evidence>
<feature type="chain" id="PRO_5044577948" description="TonB-dependent receptor" evidence="13">
    <location>
        <begin position="24"/>
        <end position="719"/>
    </location>
</feature>
<sequence>MRKSVLWGVSVAAVLAGAAPVLAQEAPVAVEDVVVTAQRREQKLQDAPVAVSAFGAKALDQLQITRAETLGAAVPSLYVSQISASPSTVQVALRGALDQTGGMITSEPPVGIYVDDVYQARLSVANLDLADVTRVEVLRGPQGTLYGRNSMTGALKYVTRQPDGTPGGFAEASWGDYGLQRYRASVGGRITDHVGATASALFSDRDGWQRNTALNRRVGERRDAGARLALGLIDTGPLSATFSAVYARTDTDGQHFSPLDPVTLAPQAGGGFGSTRSPLNTDTKTEQKGLALHLGYDLGGVQLKSITAYQRLDDRWTLDFSGGLVAGSGLVAGFLRSSDTGQEQSSQEIQALGEAAHGRLQWIGGLFWFKETGTQVLSDTIGSGIYGPFPVPLLPTTIHATSESIAAYGQLEWRFTDRLKGSAGLRWTRDEKTIAGAIQDGLAAYPPSLTSRSNQGEWKVWTPKFNLQYEASDDVMVYGTIARGYRAGGFVALSIAEPSIFTKAYDPESAWSYEAGAKIEAFDRRARLNMAAYVQQLKDLQQNVISNGSILTQNAAEARIAGLEVEAAATPMKGLDLFASLALTDAEYEKLDPATAAAQAGAKALPLVSKVQAQVGGSWRIEPEALRGGAIIVSADYSHRGPRYAEATNAQAGRIGSVDRVNASLAWESPDARWRVFVQGRNVLDAKDYVSGAVFIPGLIVYRLADEPAMWSGGLKVKF</sequence>
<dbReference type="Gene3D" id="2.40.170.20">
    <property type="entry name" value="TonB-dependent receptor, beta-barrel domain"/>
    <property type="match status" value="1"/>
</dbReference>
<dbReference type="RefSeq" id="WP_101712924.1">
    <property type="nucleotide sequence ID" value="NZ_CP026100.1"/>
</dbReference>
<dbReference type="EMBL" id="PJRQ01000019">
    <property type="protein sequence ID" value="PLR16867.1"/>
    <property type="molecule type" value="Genomic_DNA"/>
</dbReference>
<keyword evidence="19" id="KW-1185">Reference proteome</keyword>
<organism evidence="17 18">
    <name type="scientific">Caulobacter flavus</name>
    <dbReference type="NCBI Taxonomy" id="1679497"/>
    <lineage>
        <taxon>Bacteria</taxon>
        <taxon>Pseudomonadati</taxon>
        <taxon>Pseudomonadota</taxon>
        <taxon>Alphaproteobacteria</taxon>
        <taxon>Caulobacterales</taxon>
        <taxon>Caulobacteraceae</taxon>
        <taxon>Caulobacter</taxon>
    </lineage>
</organism>
<keyword evidence="2 11" id="KW-0813">Transport</keyword>
<evidence type="ECO:0000313" key="18">
    <source>
        <dbReference type="Proteomes" id="UP000234483"/>
    </source>
</evidence>